<dbReference type="eggNOG" id="ENOG502S80R">
    <property type="taxonomic scope" value="Eukaryota"/>
</dbReference>
<accession>U1I037</accession>
<dbReference type="HOGENOM" id="CLU_065010_0_1_1"/>
<gene>
    <name evidence="1" type="ORF">EPUS_08859</name>
</gene>
<name>U1I037_ENDPU</name>
<dbReference type="AlphaFoldDB" id="U1I037"/>
<dbReference type="Gene3D" id="1.20.58.320">
    <property type="entry name" value="TPR-like"/>
    <property type="match status" value="1"/>
</dbReference>
<dbReference type="InterPro" id="IPR011990">
    <property type="entry name" value="TPR-like_helical_dom_sf"/>
</dbReference>
<evidence type="ECO:0000313" key="2">
    <source>
        <dbReference type="Proteomes" id="UP000019373"/>
    </source>
</evidence>
<protein>
    <recommendedName>
        <fullName evidence="3">DUF924-domain-containing protein</fullName>
    </recommendedName>
</protein>
<organism evidence="1 2">
    <name type="scientific">Endocarpon pusillum (strain Z07020 / HMAS-L-300199)</name>
    <name type="common">Lichen-forming fungus</name>
    <dbReference type="NCBI Taxonomy" id="1263415"/>
    <lineage>
        <taxon>Eukaryota</taxon>
        <taxon>Fungi</taxon>
        <taxon>Dikarya</taxon>
        <taxon>Ascomycota</taxon>
        <taxon>Pezizomycotina</taxon>
        <taxon>Eurotiomycetes</taxon>
        <taxon>Chaetothyriomycetidae</taxon>
        <taxon>Verrucariales</taxon>
        <taxon>Verrucariaceae</taxon>
        <taxon>Endocarpon</taxon>
    </lineage>
</organism>
<dbReference type="GeneID" id="19243700"/>
<dbReference type="Gene3D" id="1.25.40.10">
    <property type="entry name" value="Tetratricopeptide repeat domain"/>
    <property type="match status" value="1"/>
</dbReference>
<dbReference type="InterPro" id="IPR010323">
    <property type="entry name" value="DUF924"/>
</dbReference>
<dbReference type="SUPFAM" id="SSF48452">
    <property type="entry name" value="TPR-like"/>
    <property type="match status" value="1"/>
</dbReference>
<evidence type="ECO:0000313" key="1">
    <source>
        <dbReference type="EMBL" id="ERF75189.1"/>
    </source>
</evidence>
<reference evidence="2" key="1">
    <citation type="journal article" date="2014" name="BMC Genomics">
        <title>Genome characteristics reveal the impact of lichenization on lichen-forming fungus Endocarpon pusillum Hedwig (Verrucariales, Ascomycota).</title>
        <authorList>
            <person name="Wang Y.-Y."/>
            <person name="Liu B."/>
            <person name="Zhang X.-Y."/>
            <person name="Zhou Q.-M."/>
            <person name="Zhang T."/>
            <person name="Li H."/>
            <person name="Yu Y.-F."/>
            <person name="Zhang X.-L."/>
            <person name="Hao X.-Y."/>
            <person name="Wang M."/>
            <person name="Wang L."/>
            <person name="Wei J.-C."/>
        </authorList>
    </citation>
    <scope>NUCLEOTIDE SEQUENCE [LARGE SCALE GENOMIC DNA]</scope>
    <source>
        <strain evidence="2">Z07020 / HMAS-L-300199</strain>
    </source>
</reference>
<proteinExistence type="predicted"/>
<dbReference type="RefSeq" id="XP_007787460.1">
    <property type="nucleotide sequence ID" value="XM_007789270.1"/>
</dbReference>
<dbReference type="OMA" id="NWFYMPL"/>
<dbReference type="OrthoDB" id="414698at2759"/>
<evidence type="ECO:0008006" key="3">
    <source>
        <dbReference type="Google" id="ProtNLM"/>
    </source>
</evidence>
<dbReference type="Proteomes" id="UP000019373">
    <property type="component" value="Unassembled WGS sequence"/>
</dbReference>
<dbReference type="EMBL" id="KE720816">
    <property type="protein sequence ID" value="ERF75189.1"/>
    <property type="molecule type" value="Genomic_DNA"/>
</dbReference>
<dbReference type="Pfam" id="PF06041">
    <property type="entry name" value="DUF924"/>
    <property type="match status" value="1"/>
</dbReference>
<sequence>MPSFQTFSLEARLFNPTLYHSLLKLWFDGLSEGATGPSEQLAMRWFGVGATESDKASFDKECHSRFNEALSSISPAKFVLPEFKDADADRSNYPEIAAPFIGQLYQNKVKDPESALGLTLLLDQIPRNIFRSDQALIYGHYDRIARALFYAIHKQQLDKHERYAMSALQRTWFYMPLMHSESLADHQLLSQEMGDLKSGLEAKGDEKAAQYVGQTLSFEKRHADILDKFGRYPHRNKWLGREMTDEERNWLDQGGDTFSA</sequence>
<keyword evidence="2" id="KW-1185">Reference proteome</keyword>